<proteinExistence type="predicted"/>
<dbReference type="EMBL" id="SCKW01000008">
    <property type="protein sequence ID" value="RWZ79520.1"/>
    <property type="molecule type" value="Genomic_DNA"/>
</dbReference>
<dbReference type="Proteomes" id="UP000289269">
    <property type="component" value="Unassembled WGS sequence"/>
</dbReference>
<evidence type="ECO:0000256" key="1">
    <source>
        <dbReference type="SAM" id="Phobius"/>
    </source>
</evidence>
<keyword evidence="1" id="KW-0472">Membrane</keyword>
<evidence type="ECO:0000313" key="3">
    <source>
        <dbReference type="Proteomes" id="UP000289269"/>
    </source>
</evidence>
<feature type="transmembrane region" description="Helical" evidence="1">
    <location>
        <begin position="6"/>
        <end position="28"/>
    </location>
</feature>
<sequence>MKKNDIALLIFIVSVTAVLTYFVGRLVIGEPKARSVMVETVTPISPDITQPSPSVFNKDAINPTVPITIGKPANLPPFGPN</sequence>
<reference evidence="2" key="1">
    <citation type="submission" date="2019-01" db="EMBL/GenBank/DDBJ databases">
        <title>Genomic signatures and co-occurrence patterns of the ultra-small Saccharimodia (Patescibacteria phylum) suggest a symbiotic lifestyle.</title>
        <authorList>
            <person name="Lemos L."/>
            <person name="Medeiros J."/>
            <person name="Andreote F."/>
            <person name="Fernandes G."/>
            <person name="Varani A."/>
            <person name="Oliveira G."/>
            <person name="Pylro V."/>
        </authorList>
    </citation>
    <scope>NUCLEOTIDE SEQUENCE [LARGE SCALE GENOMIC DNA]</scope>
    <source>
        <strain evidence="2">AMD01</strain>
    </source>
</reference>
<gene>
    <name evidence="2" type="ORF">EOT04_01250</name>
</gene>
<keyword evidence="1" id="KW-0812">Transmembrane</keyword>
<name>A0A4Q0AJH1_9BACT</name>
<keyword evidence="1" id="KW-1133">Transmembrane helix</keyword>
<dbReference type="AlphaFoldDB" id="A0A4Q0AJH1"/>
<protein>
    <submittedName>
        <fullName evidence="2">Uncharacterized protein</fullName>
    </submittedName>
</protein>
<accession>A0A4Q0AJH1</accession>
<keyword evidence="3" id="KW-1185">Reference proteome</keyword>
<organism evidence="2 3">
    <name type="scientific">Candidatus Chaera renei</name>
    <dbReference type="NCBI Taxonomy" id="2506947"/>
    <lineage>
        <taxon>Bacteria</taxon>
        <taxon>Candidatus Saccharimonadota</taxon>
        <taxon>Candidatus Saccharimonadia</taxon>
        <taxon>Candidatus Saccharimonadales</taxon>
        <taxon>Candidatus Saccharimonadaceae</taxon>
        <taxon>Candidatus Chaera</taxon>
    </lineage>
</organism>
<comment type="caution">
    <text evidence="2">The sequence shown here is derived from an EMBL/GenBank/DDBJ whole genome shotgun (WGS) entry which is preliminary data.</text>
</comment>
<evidence type="ECO:0000313" key="2">
    <source>
        <dbReference type="EMBL" id="RWZ79520.1"/>
    </source>
</evidence>